<protein>
    <recommendedName>
        <fullName evidence="5">Protein kinase</fullName>
    </recommendedName>
</protein>
<reference evidence="3 4" key="1">
    <citation type="submission" date="2018-09" db="EMBL/GenBank/DDBJ databases">
        <title>Streptomyces sp. nov. DS1-2, an endophytic actinomycete isolated from roots of Dendrobium scabrilingue.</title>
        <authorList>
            <person name="Kuncharoen N."/>
            <person name="Kudo T."/>
            <person name="Ohkuma M."/>
            <person name="Yuki M."/>
            <person name="Tanasupawat S."/>
        </authorList>
    </citation>
    <scope>NUCLEOTIDE SEQUENCE [LARGE SCALE GENOMIC DNA]</scope>
    <source>
        <strain evidence="1 4">AZ1-7</strain>
        <strain evidence="2 3">DS1-2</strain>
    </source>
</reference>
<dbReference type="EMBL" id="RBDY01000014">
    <property type="protein sequence ID" value="RKN20353.1"/>
    <property type="molecule type" value="Genomic_DNA"/>
</dbReference>
<evidence type="ECO:0000313" key="1">
    <source>
        <dbReference type="EMBL" id="RKN06525.1"/>
    </source>
</evidence>
<dbReference type="InterPro" id="IPR011009">
    <property type="entry name" value="Kinase-like_dom_sf"/>
</dbReference>
<evidence type="ECO:0000313" key="4">
    <source>
        <dbReference type="Proteomes" id="UP000275024"/>
    </source>
</evidence>
<dbReference type="OrthoDB" id="2570531at2"/>
<name>A0A3A9VZR1_9ACTN</name>
<keyword evidence="3" id="KW-1185">Reference proteome</keyword>
<comment type="caution">
    <text evidence="1">The sequence shown here is derived from an EMBL/GenBank/DDBJ whole genome shotgun (WGS) entry which is preliminary data.</text>
</comment>
<dbReference type="EMBL" id="RBDX01000020">
    <property type="protein sequence ID" value="RKN06525.1"/>
    <property type="molecule type" value="Genomic_DNA"/>
</dbReference>
<evidence type="ECO:0000313" key="3">
    <source>
        <dbReference type="Proteomes" id="UP000268652"/>
    </source>
</evidence>
<dbReference type="Proteomes" id="UP000275024">
    <property type="component" value="Unassembled WGS sequence"/>
</dbReference>
<dbReference type="Gene3D" id="3.90.1200.10">
    <property type="match status" value="1"/>
</dbReference>
<dbReference type="AlphaFoldDB" id="A0A3A9VZR1"/>
<organism evidence="1 4">
    <name type="scientific">Streptomyces radicis</name>
    <dbReference type="NCBI Taxonomy" id="1750517"/>
    <lineage>
        <taxon>Bacteria</taxon>
        <taxon>Bacillati</taxon>
        <taxon>Actinomycetota</taxon>
        <taxon>Actinomycetes</taxon>
        <taxon>Kitasatosporales</taxon>
        <taxon>Streptomycetaceae</taxon>
        <taxon>Streptomyces</taxon>
    </lineage>
</organism>
<sequence length="254" mass="28715">MIRPLVGAVTEIQLIERAFSTDLTAVVTGELGRFFVKAMRNRPGGRRDQMLRERDINPFVRSLAPALLWSAEDDEWIVLGFECVNGRETDFAPDSPDVPVVVDLINRVGELPLPEIAEDWTETRWDWWADRGAPALFRGNAFLHADINPSNFLIDDRRSWLVDWSWPTRGAAFIDPAMLVFQLIAAEHTPGNAEAWAAKCPAWTNADPEAIDAFVIAHTRMHRHRALRKPDQPWLGAMADATETWAAHRGLEPF</sequence>
<gene>
    <name evidence="2" type="ORF">D7318_19330</name>
    <name evidence="1" type="ORF">D7319_21830</name>
</gene>
<proteinExistence type="predicted"/>
<accession>A0A3A9VZR1</accession>
<dbReference type="Proteomes" id="UP000268652">
    <property type="component" value="Unassembled WGS sequence"/>
</dbReference>
<evidence type="ECO:0008006" key="5">
    <source>
        <dbReference type="Google" id="ProtNLM"/>
    </source>
</evidence>
<dbReference type="SUPFAM" id="SSF56112">
    <property type="entry name" value="Protein kinase-like (PK-like)"/>
    <property type="match status" value="1"/>
</dbReference>
<evidence type="ECO:0000313" key="2">
    <source>
        <dbReference type="EMBL" id="RKN20353.1"/>
    </source>
</evidence>